<keyword evidence="1" id="KW-1133">Transmembrane helix</keyword>
<evidence type="ECO:0007829" key="5">
    <source>
        <dbReference type="PDB" id="7Y7A"/>
    </source>
</evidence>
<evidence type="ECO:0007829" key="4">
    <source>
        <dbReference type="PDB" id="7Y5E"/>
    </source>
</evidence>
<keyword evidence="4 5" id="KW-0002">3D-structure</keyword>
<dbReference type="PDB" id="7Y7A">
    <property type="method" value="EM"/>
    <property type="resolution" value="4.30 A"/>
    <property type="chains" value="O7/Oo=46-137"/>
</dbReference>
<dbReference type="OMA" id="SPCIRSF"/>
<keyword evidence="1" id="KW-0812">Transmembrane</keyword>
<evidence type="ECO:0000313" key="3">
    <source>
        <dbReference type="Proteomes" id="UP000324585"/>
    </source>
</evidence>
<comment type="caution">
    <text evidence="2">The sequence shown here is derived from an EMBL/GenBank/DDBJ whole genome shotgun (WGS) entry which is preliminary data.</text>
</comment>
<dbReference type="EMDB" id="EMD-33618"/>
<keyword evidence="3" id="KW-1185">Reference proteome</keyword>
<feature type="transmembrane region" description="Helical" evidence="1">
    <location>
        <begin position="111"/>
        <end position="135"/>
    </location>
</feature>
<gene>
    <name evidence="2" type="ORF">FVE85_2781</name>
</gene>
<dbReference type="OrthoDB" id="1903335at2759"/>
<dbReference type="PDB" id="7Y5E">
    <property type="method" value="EM"/>
    <property type="resolution" value="3.30 A"/>
    <property type="chains" value="O2/ON=46-137"/>
</dbReference>
<dbReference type="PANTHER" id="PTHR36311:SF1">
    <property type="entry name" value="PHOTOSYSTEM I SUBUNIT O"/>
    <property type="match status" value="1"/>
</dbReference>
<reference evidence="3" key="1">
    <citation type="journal article" date="2019" name="Nat. Commun.">
        <title>Expansion of phycobilisome linker gene families in mesophilic red algae.</title>
        <authorList>
            <person name="Lee J."/>
            <person name="Kim D."/>
            <person name="Bhattacharya D."/>
            <person name="Yoon H.S."/>
        </authorList>
    </citation>
    <scope>NUCLEOTIDE SEQUENCE [LARGE SCALE GENOMIC DNA]</scope>
    <source>
        <strain evidence="3">CCMP 1328</strain>
    </source>
</reference>
<dbReference type="InterPro" id="IPR017498">
    <property type="entry name" value="PSI_PsaO"/>
</dbReference>
<evidence type="ECO:0000256" key="1">
    <source>
        <dbReference type="SAM" id="Phobius"/>
    </source>
</evidence>
<dbReference type="EMBL" id="VRMN01000004">
    <property type="protein sequence ID" value="KAA8494540.1"/>
    <property type="molecule type" value="Genomic_DNA"/>
</dbReference>
<accession>A0A5J4YUC8</accession>
<dbReference type="AlphaFoldDB" id="A0A5J4YUC8"/>
<sequence length="140" mass="14963">MAAFVNAAAGSLTASRVSARRVVGAHQRSVHAPRSQRAVLKMQDGYEISEGSSFDANPLVIGLALIGWVVPSSVPSNIPLLDGKGLTPAFVASISDNLSRWPQGPQLADPFWLLMGMWHVGLFATLIFGTVGYNLRKGNY</sequence>
<evidence type="ECO:0000313" key="2">
    <source>
        <dbReference type="EMBL" id="KAA8494540.1"/>
    </source>
</evidence>
<name>A0A5J4YUC8_PORPP</name>
<dbReference type="Pfam" id="PF22832">
    <property type="entry name" value="PsaO_TMD"/>
    <property type="match status" value="1"/>
</dbReference>
<dbReference type="PANTHER" id="PTHR36311">
    <property type="entry name" value="PHOTOSYSTEM I SUBUNIT O"/>
    <property type="match status" value="1"/>
</dbReference>
<proteinExistence type="evidence at protein level"/>
<organism evidence="2 3">
    <name type="scientific">Porphyridium purpureum</name>
    <name type="common">Red alga</name>
    <name type="synonym">Porphyridium cruentum</name>
    <dbReference type="NCBI Taxonomy" id="35688"/>
    <lineage>
        <taxon>Eukaryota</taxon>
        <taxon>Rhodophyta</taxon>
        <taxon>Bangiophyceae</taxon>
        <taxon>Porphyridiales</taxon>
        <taxon>Porphyridiaceae</taxon>
        <taxon>Porphyridium</taxon>
    </lineage>
</organism>
<reference evidence="4 5" key="2">
    <citation type="journal article" date="2023" name="Nature">
        <title>In situ structure of the red algal phycobilisome-PSII-PSI-LHC megacomplex.</title>
        <authorList>
            <person name="You X."/>
            <person name="Zhang X."/>
            <person name="Cheng J."/>
            <person name="Xiao Y."/>
            <person name="Ma J."/>
            <person name="Sun S."/>
            <person name="Zhang X."/>
            <person name="Wang H.W."/>
            <person name="Sui S.F."/>
        </authorList>
    </citation>
    <scope>STRUCTURE BY ELECTRON MICROSCOPY (3.30 ANGSTROMS) OF 46-137</scope>
</reference>
<keyword evidence="1" id="KW-0472">Membrane</keyword>
<dbReference type="Proteomes" id="UP000324585">
    <property type="component" value="Unassembled WGS sequence"/>
</dbReference>
<dbReference type="EMDB" id="EMD-33658"/>
<protein>
    <submittedName>
        <fullName evidence="2">Photosystem I subunit O</fullName>
    </submittedName>
</protein>